<evidence type="ECO:0000256" key="2">
    <source>
        <dbReference type="ARBA" id="ARBA00004186"/>
    </source>
</evidence>
<organism evidence="20 21">
    <name type="scientific">Monascus purpureus</name>
    <name type="common">Red mold</name>
    <name type="synonym">Monascus anka</name>
    <dbReference type="NCBI Taxonomy" id="5098"/>
    <lineage>
        <taxon>Eukaryota</taxon>
        <taxon>Fungi</taxon>
        <taxon>Dikarya</taxon>
        <taxon>Ascomycota</taxon>
        <taxon>Pezizomycotina</taxon>
        <taxon>Eurotiomycetes</taxon>
        <taxon>Eurotiomycetidae</taxon>
        <taxon>Eurotiales</taxon>
        <taxon>Aspergillaceae</taxon>
        <taxon>Monascus</taxon>
    </lineage>
</organism>
<proteinExistence type="inferred from homology"/>
<evidence type="ECO:0000256" key="13">
    <source>
        <dbReference type="ARBA" id="ARBA00023212"/>
    </source>
</evidence>
<evidence type="ECO:0000313" key="20">
    <source>
        <dbReference type="EMBL" id="TQB70546.1"/>
    </source>
</evidence>
<dbReference type="GO" id="GO:0051301">
    <property type="term" value="P:cell division"/>
    <property type="evidence" value="ECO:0007669"/>
    <property type="project" value="UniProtKB-KW"/>
</dbReference>
<dbReference type="GO" id="GO:0005876">
    <property type="term" value="C:spindle microtubule"/>
    <property type="evidence" value="ECO:0007669"/>
    <property type="project" value="InterPro"/>
</dbReference>
<evidence type="ECO:0000256" key="1">
    <source>
        <dbReference type="ARBA" id="ARBA00004123"/>
    </source>
</evidence>
<evidence type="ECO:0000256" key="16">
    <source>
        <dbReference type="ARBA" id="ARBA00023328"/>
    </source>
</evidence>
<evidence type="ECO:0000256" key="18">
    <source>
        <dbReference type="ARBA" id="ARBA00044346"/>
    </source>
</evidence>
<feature type="coiled-coil region" evidence="19">
    <location>
        <begin position="248"/>
        <end position="275"/>
    </location>
</feature>
<protein>
    <recommendedName>
        <fullName evidence="17">DASH complex subunit SPC34</fullName>
    </recommendedName>
    <alternativeName>
        <fullName evidence="18">Outer kinetochore protein SPC34</fullName>
    </alternativeName>
</protein>
<evidence type="ECO:0000256" key="12">
    <source>
        <dbReference type="ARBA" id="ARBA00023054"/>
    </source>
</evidence>
<reference evidence="20 21" key="1">
    <citation type="submission" date="2019-06" db="EMBL/GenBank/DDBJ databases">
        <title>Wine fermentation using esterase from Monascus purpureus.</title>
        <authorList>
            <person name="Geng C."/>
            <person name="Zhang Y."/>
        </authorList>
    </citation>
    <scope>NUCLEOTIDE SEQUENCE [LARGE SCALE GENOMIC DNA]</scope>
    <source>
        <strain evidence="20">HQ1</strain>
    </source>
</reference>
<evidence type="ECO:0000256" key="6">
    <source>
        <dbReference type="ARBA" id="ARBA00022490"/>
    </source>
</evidence>
<evidence type="ECO:0000256" key="5">
    <source>
        <dbReference type="ARBA" id="ARBA00022454"/>
    </source>
</evidence>
<evidence type="ECO:0000256" key="17">
    <source>
        <dbReference type="ARBA" id="ARBA00044112"/>
    </source>
</evidence>
<evidence type="ECO:0000313" key="21">
    <source>
        <dbReference type="Proteomes" id="UP000319663"/>
    </source>
</evidence>
<comment type="similarity">
    <text evidence="4">Belongs to the DASH complex SPC34 family.</text>
</comment>
<evidence type="ECO:0000256" key="3">
    <source>
        <dbReference type="ARBA" id="ARBA00004629"/>
    </source>
</evidence>
<keyword evidence="13" id="KW-0206">Cytoskeleton</keyword>
<dbReference type="STRING" id="5098.A0A507QQ27"/>
<evidence type="ECO:0000256" key="15">
    <source>
        <dbReference type="ARBA" id="ARBA00023306"/>
    </source>
</evidence>
<accession>A0A507QQ27</accession>
<evidence type="ECO:0000256" key="19">
    <source>
        <dbReference type="SAM" id="Coils"/>
    </source>
</evidence>
<keyword evidence="7" id="KW-0132">Cell division</keyword>
<keyword evidence="16" id="KW-0137">Centromere</keyword>
<comment type="caution">
    <text evidence="20">The sequence shown here is derived from an EMBL/GenBank/DDBJ whole genome shotgun (WGS) entry which is preliminary data.</text>
</comment>
<evidence type="ECO:0000256" key="11">
    <source>
        <dbReference type="ARBA" id="ARBA00022838"/>
    </source>
</evidence>
<keyword evidence="15" id="KW-0131">Cell cycle</keyword>
<keyword evidence="21" id="KW-1185">Reference proteome</keyword>
<keyword evidence="14" id="KW-0539">Nucleus</keyword>
<keyword evidence="8" id="KW-0493">Microtubule</keyword>
<dbReference type="AlphaFoldDB" id="A0A507QQ27"/>
<keyword evidence="11" id="KW-0995">Kinetochore</keyword>
<evidence type="ECO:0000256" key="8">
    <source>
        <dbReference type="ARBA" id="ARBA00022701"/>
    </source>
</evidence>
<dbReference type="GO" id="GO:0008608">
    <property type="term" value="P:attachment of spindle microtubules to kinetochore"/>
    <property type="evidence" value="ECO:0007669"/>
    <property type="project" value="InterPro"/>
</dbReference>
<keyword evidence="5" id="KW-0158">Chromosome</keyword>
<evidence type="ECO:0000256" key="14">
    <source>
        <dbReference type="ARBA" id="ARBA00023242"/>
    </source>
</evidence>
<name>A0A507QQ27_MONPU</name>
<keyword evidence="9" id="KW-0498">Mitosis</keyword>
<evidence type="ECO:0000256" key="4">
    <source>
        <dbReference type="ARBA" id="ARBA00008491"/>
    </source>
</evidence>
<comment type="subcellular location">
    <subcellularLocation>
        <location evidence="3">Chromosome</location>
        <location evidence="3">Centromere</location>
        <location evidence="3">Kinetochore</location>
    </subcellularLocation>
    <subcellularLocation>
        <location evidence="2">Cytoplasm</location>
        <location evidence="2">Cytoskeleton</location>
        <location evidence="2">Spindle</location>
    </subcellularLocation>
    <subcellularLocation>
        <location evidence="1">Nucleus</location>
    </subcellularLocation>
</comment>
<dbReference type="Proteomes" id="UP000319663">
    <property type="component" value="Unassembled WGS sequence"/>
</dbReference>
<evidence type="ECO:0000256" key="7">
    <source>
        <dbReference type="ARBA" id="ARBA00022618"/>
    </source>
</evidence>
<dbReference type="EMBL" id="VIFY01000104">
    <property type="protein sequence ID" value="TQB70546.1"/>
    <property type="molecule type" value="Genomic_DNA"/>
</dbReference>
<dbReference type="GO" id="GO:0042729">
    <property type="term" value="C:DASH complex"/>
    <property type="evidence" value="ECO:0007669"/>
    <property type="project" value="InterPro"/>
</dbReference>
<sequence>MTDRAPEPEAATADAAALFTIILSALNASTLYANMSSSMAAATMAFLDNHLEQIALSSTAIAELPFPPPRIFTNAVLGSHDITALIRDTEAHERALFQIDPATKLQRRATRRGAPEGESIASRIYSARNNRNQSAVARVLGSDMMEEIKRSTGTSRRGQAGEINVEVLLKGAEILCKVYPVTGAQEKIATLRYRHQVISESIDSLEERVAMNSAELEQMSRSYGDDYDDYDIATISQPEIPDVTDEDIARELEEIRELERRKRVLEERVSGMEKDLGGLVW</sequence>
<keyword evidence="10" id="KW-0159">Chromosome partition</keyword>
<keyword evidence="12 19" id="KW-0175">Coiled coil</keyword>
<dbReference type="InterPro" id="IPR013966">
    <property type="entry name" value="Spc34"/>
</dbReference>
<evidence type="ECO:0000256" key="9">
    <source>
        <dbReference type="ARBA" id="ARBA00022776"/>
    </source>
</evidence>
<evidence type="ECO:0000256" key="10">
    <source>
        <dbReference type="ARBA" id="ARBA00022829"/>
    </source>
</evidence>
<keyword evidence="6" id="KW-0963">Cytoplasm</keyword>
<gene>
    <name evidence="20" type="ORF">MPDQ_000370</name>
</gene>
<dbReference type="Pfam" id="PF08657">
    <property type="entry name" value="DASH_Spc34"/>
    <property type="match status" value="2"/>
</dbReference>